<name>A0A831SQR8_PROAE</name>
<dbReference type="InterPro" id="IPR002068">
    <property type="entry name" value="A-crystallin/Hsp20_dom"/>
</dbReference>
<comment type="similarity">
    <text evidence="1 2">Belongs to the small heat shock protein (HSP20) family.</text>
</comment>
<dbReference type="InterPro" id="IPR031107">
    <property type="entry name" value="Small_HSP"/>
</dbReference>
<dbReference type="Gene3D" id="2.60.40.790">
    <property type="match status" value="1"/>
</dbReference>
<evidence type="ECO:0000256" key="1">
    <source>
        <dbReference type="PROSITE-ProRule" id="PRU00285"/>
    </source>
</evidence>
<dbReference type="Proteomes" id="UP000886335">
    <property type="component" value="Unassembled WGS sequence"/>
</dbReference>
<dbReference type="SUPFAM" id="SSF49764">
    <property type="entry name" value="HSP20-like chaperones"/>
    <property type="match status" value="1"/>
</dbReference>
<dbReference type="CDD" id="cd06464">
    <property type="entry name" value="ACD_sHsps-like"/>
    <property type="match status" value="1"/>
</dbReference>
<dbReference type="EMBL" id="DSBW01000016">
    <property type="protein sequence ID" value="HED30227.1"/>
    <property type="molecule type" value="Genomic_DNA"/>
</dbReference>
<proteinExistence type="inferred from homology"/>
<evidence type="ECO:0000256" key="2">
    <source>
        <dbReference type="RuleBase" id="RU003616"/>
    </source>
</evidence>
<comment type="caution">
    <text evidence="4">The sequence shown here is derived from an EMBL/GenBank/DDBJ whole genome shotgun (WGS) entry which is preliminary data.</text>
</comment>
<reference evidence="4" key="1">
    <citation type="journal article" date="2020" name="mSystems">
        <title>Genome- and Community-Level Interaction Insights into Carbon Utilization and Element Cycling Functions of Hydrothermarchaeota in Hydrothermal Sediment.</title>
        <authorList>
            <person name="Zhou Z."/>
            <person name="Liu Y."/>
            <person name="Xu W."/>
            <person name="Pan J."/>
            <person name="Luo Z.H."/>
            <person name="Li M."/>
        </authorList>
    </citation>
    <scope>NUCLEOTIDE SEQUENCE [LARGE SCALE GENOMIC DNA]</scope>
    <source>
        <strain evidence="4">SpSt-1181</strain>
    </source>
</reference>
<dbReference type="PROSITE" id="PS01031">
    <property type="entry name" value="SHSP"/>
    <property type="match status" value="1"/>
</dbReference>
<gene>
    <name evidence="4" type="ORF">ENN50_00740</name>
</gene>
<dbReference type="InterPro" id="IPR008978">
    <property type="entry name" value="HSP20-like_chaperone"/>
</dbReference>
<organism evidence="4">
    <name type="scientific">Prosthecochloris aestuarii</name>
    <dbReference type="NCBI Taxonomy" id="1102"/>
    <lineage>
        <taxon>Bacteria</taxon>
        <taxon>Pseudomonadati</taxon>
        <taxon>Chlorobiota</taxon>
        <taxon>Chlorobiia</taxon>
        <taxon>Chlorobiales</taxon>
        <taxon>Chlorobiaceae</taxon>
        <taxon>Prosthecochloris</taxon>
    </lineage>
</organism>
<dbReference type="PANTHER" id="PTHR11527">
    <property type="entry name" value="HEAT-SHOCK PROTEIN 20 FAMILY MEMBER"/>
    <property type="match status" value="1"/>
</dbReference>
<dbReference type="Pfam" id="PF00011">
    <property type="entry name" value="HSP20"/>
    <property type="match status" value="1"/>
</dbReference>
<accession>A0A831SQR8</accession>
<evidence type="ECO:0000259" key="3">
    <source>
        <dbReference type="PROSITE" id="PS01031"/>
    </source>
</evidence>
<evidence type="ECO:0000313" key="4">
    <source>
        <dbReference type="EMBL" id="HED30227.1"/>
    </source>
</evidence>
<sequence length="139" mass="15942">MAIKLYGRDPLKMFENVFNDTVSPFVTSMVAPSFKVDVSEDEQNIYIDADMPGMKKEDVKISIDEDVMTICAERSHQEEEKKKDYHRIERTYGSMSRSFTIGENVDADRVEASYDNGVLHITVPKKEPVEKTSKEIEVK</sequence>
<feature type="domain" description="SHSP" evidence="3">
    <location>
        <begin position="25"/>
        <end position="139"/>
    </location>
</feature>
<dbReference type="AlphaFoldDB" id="A0A831SQR8"/>
<protein>
    <submittedName>
        <fullName evidence="4">Hsp20/alpha crystallin family protein</fullName>
    </submittedName>
</protein>